<proteinExistence type="predicted"/>
<dbReference type="NCBIfam" id="TIGR00765">
    <property type="entry name" value="yihY_not_rbn"/>
    <property type="match status" value="1"/>
</dbReference>
<sequence length="334" mass="35310">MTSIAKPRAHGRDATSPWQMPLSAWKDVLVRTWKEADADNVGLIAAGVSFYGFLALVPLLGAIVLTYGLLADPSTVLDDMTAMMTVIPAEVAKVVAAQLLEVVHTSEGKKGLGVAIALAIALYGARNGAAAIVTALNIAYEEQEKRGFIRVNLLALAITACAVVGAVVAMLSIAVFAYVEAFIPASLSVVLSKVAAHLFLAMLAAAVAATLYRFGPSRHRARWTWLTPGSALFAVAFVLLTLGFGLYVGKFGNYNATYGSLAAVVILLTYLYLSSYILIFGAELNSELEHQTARDTTRGPERPLGERGAWVADHVAKGTDTGIGNPEAGRDMDA</sequence>
<evidence type="ECO:0000313" key="7">
    <source>
        <dbReference type="EMBL" id="MEJ5976870.1"/>
    </source>
</evidence>
<evidence type="ECO:0000256" key="1">
    <source>
        <dbReference type="ARBA" id="ARBA00004651"/>
    </source>
</evidence>
<feature type="transmembrane region" description="Helical" evidence="6">
    <location>
        <begin position="50"/>
        <end position="70"/>
    </location>
</feature>
<feature type="transmembrane region" description="Helical" evidence="6">
    <location>
        <begin position="194"/>
        <end position="214"/>
    </location>
</feature>
<dbReference type="Pfam" id="PF03631">
    <property type="entry name" value="Virul_fac_BrkB"/>
    <property type="match status" value="1"/>
</dbReference>
<evidence type="ECO:0000256" key="4">
    <source>
        <dbReference type="ARBA" id="ARBA00022989"/>
    </source>
</evidence>
<gene>
    <name evidence="7" type="ORF">WG901_09510</name>
</gene>
<evidence type="ECO:0000256" key="5">
    <source>
        <dbReference type="ARBA" id="ARBA00023136"/>
    </source>
</evidence>
<dbReference type="InterPro" id="IPR017039">
    <property type="entry name" value="Virul_fac_BrkB"/>
</dbReference>
<dbReference type="PIRSF" id="PIRSF035875">
    <property type="entry name" value="RNase_BN"/>
    <property type="match status" value="1"/>
</dbReference>
<evidence type="ECO:0000256" key="2">
    <source>
        <dbReference type="ARBA" id="ARBA00022475"/>
    </source>
</evidence>
<dbReference type="EMBL" id="JBBHJZ010000002">
    <property type="protein sequence ID" value="MEJ5976870.1"/>
    <property type="molecule type" value="Genomic_DNA"/>
</dbReference>
<keyword evidence="3 6" id="KW-0812">Transmembrane</keyword>
<evidence type="ECO:0000256" key="6">
    <source>
        <dbReference type="SAM" id="Phobius"/>
    </source>
</evidence>
<keyword evidence="4 6" id="KW-1133">Transmembrane helix</keyword>
<accession>A0ABU8RUV4</accession>
<protein>
    <submittedName>
        <fullName evidence="7">YihY/virulence factor BrkB family protein</fullName>
    </submittedName>
</protein>
<dbReference type="RefSeq" id="WP_339586829.1">
    <property type="nucleotide sequence ID" value="NZ_JBBHJZ010000002.1"/>
</dbReference>
<evidence type="ECO:0000313" key="8">
    <source>
        <dbReference type="Proteomes" id="UP001361239"/>
    </source>
</evidence>
<organism evidence="7 8">
    <name type="scientific">Novosphingobium anseongense</name>
    <dbReference type="NCBI Taxonomy" id="3133436"/>
    <lineage>
        <taxon>Bacteria</taxon>
        <taxon>Pseudomonadati</taxon>
        <taxon>Pseudomonadota</taxon>
        <taxon>Alphaproteobacteria</taxon>
        <taxon>Sphingomonadales</taxon>
        <taxon>Sphingomonadaceae</taxon>
        <taxon>Novosphingobium</taxon>
    </lineage>
</organism>
<keyword evidence="5 6" id="KW-0472">Membrane</keyword>
<feature type="transmembrane region" description="Helical" evidence="6">
    <location>
        <begin position="112"/>
        <end position="139"/>
    </location>
</feature>
<evidence type="ECO:0000256" key="3">
    <source>
        <dbReference type="ARBA" id="ARBA00022692"/>
    </source>
</evidence>
<reference evidence="7 8" key="1">
    <citation type="submission" date="2024-03" db="EMBL/GenBank/DDBJ databases">
        <authorList>
            <person name="Jo J.-H."/>
        </authorList>
    </citation>
    <scope>NUCLEOTIDE SEQUENCE [LARGE SCALE GENOMIC DNA]</scope>
    <source>
        <strain evidence="7 8">PS1R-30</strain>
    </source>
</reference>
<feature type="transmembrane region" description="Helical" evidence="6">
    <location>
        <begin position="260"/>
        <end position="282"/>
    </location>
</feature>
<comment type="caution">
    <text evidence="7">The sequence shown here is derived from an EMBL/GenBank/DDBJ whole genome shotgun (WGS) entry which is preliminary data.</text>
</comment>
<dbReference type="PANTHER" id="PTHR30213:SF0">
    <property type="entry name" value="UPF0761 MEMBRANE PROTEIN YIHY"/>
    <property type="match status" value="1"/>
</dbReference>
<dbReference type="Proteomes" id="UP001361239">
    <property type="component" value="Unassembled WGS sequence"/>
</dbReference>
<comment type="subcellular location">
    <subcellularLocation>
        <location evidence="1">Cell membrane</location>
        <topology evidence="1">Multi-pass membrane protein</topology>
    </subcellularLocation>
</comment>
<keyword evidence="8" id="KW-1185">Reference proteome</keyword>
<feature type="transmembrane region" description="Helical" evidence="6">
    <location>
        <begin position="151"/>
        <end position="179"/>
    </location>
</feature>
<keyword evidence="2" id="KW-1003">Cell membrane</keyword>
<feature type="transmembrane region" description="Helical" evidence="6">
    <location>
        <begin position="226"/>
        <end position="248"/>
    </location>
</feature>
<dbReference type="PANTHER" id="PTHR30213">
    <property type="entry name" value="INNER MEMBRANE PROTEIN YHJD"/>
    <property type="match status" value="1"/>
</dbReference>
<name>A0ABU8RUV4_9SPHN</name>